<dbReference type="GeneID" id="95373234"/>
<keyword evidence="2" id="KW-1133">Transmembrane helix</keyword>
<dbReference type="AlphaFoldDB" id="A0A410WPG0"/>
<dbReference type="RefSeq" id="WP_042231227.1">
    <property type="nucleotide sequence ID" value="NZ_CP026520.1"/>
</dbReference>
<name>A0A410WPG0_9BACL</name>
<dbReference type="Proteomes" id="UP000288943">
    <property type="component" value="Chromosome"/>
</dbReference>
<organism evidence="3 4">
    <name type="scientific">Paenibacillus chitinolyticus</name>
    <dbReference type="NCBI Taxonomy" id="79263"/>
    <lineage>
        <taxon>Bacteria</taxon>
        <taxon>Bacillati</taxon>
        <taxon>Bacillota</taxon>
        <taxon>Bacilli</taxon>
        <taxon>Bacillales</taxon>
        <taxon>Paenibacillaceae</taxon>
        <taxon>Paenibacillus</taxon>
    </lineage>
</organism>
<feature type="region of interest" description="Disordered" evidence="1">
    <location>
        <begin position="1"/>
        <end position="67"/>
    </location>
</feature>
<feature type="transmembrane region" description="Helical" evidence="2">
    <location>
        <begin position="84"/>
        <end position="109"/>
    </location>
</feature>
<protein>
    <submittedName>
        <fullName evidence="3">Uncharacterized protein</fullName>
    </submittedName>
</protein>
<feature type="transmembrane region" description="Helical" evidence="2">
    <location>
        <begin position="121"/>
        <end position="141"/>
    </location>
</feature>
<gene>
    <name evidence="3" type="ORF">PC41400_00180</name>
</gene>
<evidence type="ECO:0000313" key="3">
    <source>
        <dbReference type="EMBL" id="QAV16197.1"/>
    </source>
</evidence>
<evidence type="ECO:0000256" key="1">
    <source>
        <dbReference type="SAM" id="MobiDB-lite"/>
    </source>
</evidence>
<sequence>MSDYKNDPTESGTQPEAGTSSESGKEKGPEPAWNSEPGDHATETGSEQTSSPPSHEHGGSGRTRRPWKGLDVSKGIGWVALGHLLWLFALPMYFGIGIVQMLYVLPLLLIFSKRTAVVQGILIGAGITFLLNAACFGYVMFSFG</sequence>
<evidence type="ECO:0000256" key="2">
    <source>
        <dbReference type="SAM" id="Phobius"/>
    </source>
</evidence>
<dbReference type="EMBL" id="CP026520">
    <property type="protein sequence ID" value="QAV16197.1"/>
    <property type="molecule type" value="Genomic_DNA"/>
</dbReference>
<proteinExistence type="predicted"/>
<evidence type="ECO:0000313" key="4">
    <source>
        <dbReference type="Proteomes" id="UP000288943"/>
    </source>
</evidence>
<reference evidence="3 4" key="1">
    <citation type="submission" date="2018-01" db="EMBL/GenBank/DDBJ databases">
        <title>The whole genome sequencing and assembly of Paenibacillus chitinolyticus KCCM 41400 strain.</title>
        <authorList>
            <person name="Kim J.-Y."/>
            <person name="Park M.-K."/>
            <person name="Lee Y.-J."/>
            <person name="Yi H."/>
            <person name="Bahn Y.-S."/>
            <person name="Kim J.F."/>
            <person name="Lee D.-W."/>
        </authorList>
    </citation>
    <scope>NUCLEOTIDE SEQUENCE [LARGE SCALE GENOMIC DNA]</scope>
    <source>
        <strain evidence="3 4">KCCM 41400</strain>
    </source>
</reference>
<feature type="compositionally biased region" description="Polar residues" evidence="1">
    <location>
        <begin position="9"/>
        <end position="22"/>
    </location>
</feature>
<dbReference type="OrthoDB" id="2382033at2"/>
<accession>A0A410WPG0</accession>
<dbReference type="KEGG" id="pchi:PC41400_00180"/>
<keyword evidence="2" id="KW-0472">Membrane</keyword>
<keyword evidence="2" id="KW-0812">Transmembrane</keyword>